<proteinExistence type="predicted"/>
<name>A0A409YMS9_9AGAR</name>
<gene>
    <name evidence="2" type="ORF">CVT24_013216</name>
</gene>
<dbReference type="PRINTS" id="PR00081">
    <property type="entry name" value="GDHRDH"/>
</dbReference>
<evidence type="ECO:0000313" key="3">
    <source>
        <dbReference type="Proteomes" id="UP000284842"/>
    </source>
</evidence>
<dbReference type="OrthoDB" id="2898509at2759"/>
<accession>A0A409YMS9</accession>
<reference evidence="2 3" key="1">
    <citation type="journal article" date="2018" name="Evol. Lett.">
        <title>Horizontal gene cluster transfer increased hallucinogenic mushroom diversity.</title>
        <authorList>
            <person name="Reynolds H.T."/>
            <person name="Vijayakumar V."/>
            <person name="Gluck-Thaler E."/>
            <person name="Korotkin H.B."/>
            <person name="Matheny P.B."/>
            <person name="Slot J.C."/>
        </authorList>
    </citation>
    <scope>NUCLEOTIDE SEQUENCE [LARGE SCALE GENOMIC DNA]</scope>
    <source>
        <strain evidence="2 3">2629</strain>
    </source>
</reference>
<dbReference type="Gene3D" id="3.40.50.720">
    <property type="entry name" value="NAD(P)-binding Rossmann-like Domain"/>
    <property type="match status" value="1"/>
</dbReference>
<evidence type="ECO:0008006" key="4">
    <source>
        <dbReference type="Google" id="ProtNLM"/>
    </source>
</evidence>
<evidence type="ECO:0000256" key="1">
    <source>
        <dbReference type="ARBA" id="ARBA00023002"/>
    </source>
</evidence>
<sequence>MPSLERTKSDNAAFNPSFTPVVVITGATSGIGRALTQLFAKYLRGRAHIVLVGRNEAAAEDIIKTLHPHPSNNEDAEVKYTYEFIKCDLTLMKNAASLASTLLSKLPKINYLVHSAGVFGFLGREETEEGIDKKLASRYYARFRLTYDLMPLLKKAKAKGESANVLSILGAGQGWGQVDVEDLGLKKGYSGLKAMTESISYNDLMVAEFARRNESIAFTHIYPGFVNTNMGMSGSYNPLVYPVAKIIGFFMQPLLWMVTTSPDVCAEYMFHALVYGRPGVNRRDQYGDEIGVYAFPAQSGAQEKLWEHSIAETRVGI</sequence>
<dbReference type="SUPFAM" id="SSF51735">
    <property type="entry name" value="NAD(P)-binding Rossmann-fold domains"/>
    <property type="match status" value="1"/>
</dbReference>
<dbReference type="PANTHER" id="PTHR47534">
    <property type="entry name" value="YALI0E05731P"/>
    <property type="match status" value="1"/>
</dbReference>
<evidence type="ECO:0000313" key="2">
    <source>
        <dbReference type="EMBL" id="PPR04387.1"/>
    </source>
</evidence>
<protein>
    <recommendedName>
        <fullName evidence="4">NAD(P)-binding protein</fullName>
    </recommendedName>
</protein>
<dbReference type="AlphaFoldDB" id="A0A409YMS9"/>
<organism evidence="2 3">
    <name type="scientific">Panaeolus cyanescens</name>
    <dbReference type="NCBI Taxonomy" id="181874"/>
    <lineage>
        <taxon>Eukaryota</taxon>
        <taxon>Fungi</taxon>
        <taxon>Dikarya</taxon>
        <taxon>Basidiomycota</taxon>
        <taxon>Agaricomycotina</taxon>
        <taxon>Agaricomycetes</taxon>
        <taxon>Agaricomycetidae</taxon>
        <taxon>Agaricales</taxon>
        <taxon>Agaricineae</taxon>
        <taxon>Galeropsidaceae</taxon>
        <taxon>Panaeolus</taxon>
    </lineage>
</organism>
<dbReference type="Pfam" id="PF00106">
    <property type="entry name" value="adh_short"/>
    <property type="match status" value="1"/>
</dbReference>
<dbReference type="InterPro" id="IPR036291">
    <property type="entry name" value="NAD(P)-bd_dom_sf"/>
</dbReference>
<dbReference type="Proteomes" id="UP000284842">
    <property type="component" value="Unassembled WGS sequence"/>
</dbReference>
<dbReference type="InParanoid" id="A0A409YMS9"/>
<dbReference type="InterPro" id="IPR002347">
    <property type="entry name" value="SDR_fam"/>
</dbReference>
<dbReference type="STRING" id="181874.A0A409YMS9"/>
<dbReference type="GO" id="GO:0016491">
    <property type="term" value="F:oxidoreductase activity"/>
    <property type="evidence" value="ECO:0007669"/>
    <property type="project" value="UniProtKB-KW"/>
</dbReference>
<keyword evidence="1" id="KW-0560">Oxidoreductase</keyword>
<keyword evidence="3" id="KW-1185">Reference proteome</keyword>
<dbReference type="InterPro" id="IPR052228">
    <property type="entry name" value="Sec_Metab_Biosynth_Oxidored"/>
</dbReference>
<dbReference type="PANTHER" id="PTHR47534:SF3">
    <property type="entry name" value="ALCOHOL DEHYDROGENASE-LIKE C-TERMINAL DOMAIN-CONTAINING PROTEIN"/>
    <property type="match status" value="1"/>
</dbReference>
<dbReference type="EMBL" id="NHTK01000954">
    <property type="protein sequence ID" value="PPR04387.1"/>
    <property type="molecule type" value="Genomic_DNA"/>
</dbReference>
<comment type="caution">
    <text evidence="2">The sequence shown here is derived from an EMBL/GenBank/DDBJ whole genome shotgun (WGS) entry which is preliminary data.</text>
</comment>